<accession>A0A8T6QRF9</accession>
<protein>
    <submittedName>
        <fullName evidence="2">GUN4 domain-containing protein</fullName>
    </submittedName>
</protein>
<gene>
    <name evidence="2" type="ORF">QQ91_012465</name>
</gene>
<reference evidence="2" key="2">
    <citation type="journal article" date="2015" name="Genome Announc.">
        <title>Draft Genome Sequence of Filamentous Marine Cyanobacterium Lyngbya confervoides Strain BDU141951.</title>
        <authorList>
            <person name="Chandrababunaidu M.M."/>
            <person name="Sen D."/>
            <person name="Tripathy S."/>
        </authorList>
    </citation>
    <scope>NUCLEOTIDE SEQUENCE</scope>
    <source>
        <strain evidence="2">BDU141951</strain>
    </source>
</reference>
<dbReference type="Pfam" id="PF05419">
    <property type="entry name" value="GUN4"/>
    <property type="match status" value="1"/>
</dbReference>
<dbReference type="SUPFAM" id="SSF140869">
    <property type="entry name" value="GUN4-like"/>
    <property type="match status" value="1"/>
</dbReference>
<dbReference type="PANTHER" id="PTHR34800:SF1">
    <property type="entry name" value="TETRAPYRROLE-BINDING PROTEIN, CHLOROPLASTIC"/>
    <property type="match status" value="1"/>
</dbReference>
<evidence type="ECO:0000259" key="1">
    <source>
        <dbReference type="Pfam" id="PF05419"/>
    </source>
</evidence>
<proteinExistence type="predicted"/>
<reference evidence="2" key="3">
    <citation type="submission" date="2020-02" db="EMBL/GenBank/DDBJ databases">
        <authorList>
            <person name="Sarangi A.N."/>
            <person name="Ghosh S."/>
            <person name="Mukherjee M."/>
            <person name="Tripathy S."/>
        </authorList>
    </citation>
    <scope>NUCLEOTIDE SEQUENCE</scope>
    <source>
        <strain evidence="2">BDU141951</strain>
    </source>
</reference>
<dbReference type="EMBL" id="JTHE02000003">
    <property type="protein sequence ID" value="NEV67927.1"/>
    <property type="molecule type" value="Genomic_DNA"/>
</dbReference>
<sequence>MELDKPIFPLLLEGRQWLQVATKQSVDVIGGKLPEARFFDALRKCLPLPIETADALSVQEAANNKSSKFAGALLASHENLLTTNSTNFEDDLSSEKWIDYTRLRDLLKAGKWEEADQETFEVMLKAAGRAAEERQYLTGGQVRTFPCEDLLTIDRLWVHLSSGKFGFSVQKQIWIEMGGKLNSGENQDATIAIAAFQKMSDQTAWRVNGEPISYSQTIFDDSAPHGHLPHRWMFGWGDGGIRLLSSLIQPFPVS</sequence>
<name>A0A8T6QRF9_9CYAN</name>
<dbReference type="Gene3D" id="1.25.40.620">
    <property type="match status" value="1"/>
</dbReference>
<comment type="caution">
    <text evidence="2">The sequence shown here is derived from an EMBL/GenBank/DDBJ whole genome shotgun (WGS) entry which is preliminary data.</text>
</comment>
<dbReference type="AlphaFoldDB" id="A0A8T6QRF9"/>
<organism evidence="2">
    <name type="scientific">Lyngbya confervoides BDU141951</name>
    <dbReference type="NCBI Taxonomy" id="1574623"/>
    <lineage>
        <taxon>Bacteria</taxon>
        <taxon>Bacillati</taxon>
        <taxon>Cyanobacteriota</taxon>
        <taxon>Cyanophyceae</taxon>
        <taxon>Oscillatoriophycideae</taxon>
        <taxon>Oscillatoriales</taxon>
        <taxon>Microcoleaceae</taxon>
        <taxon>Lyngbya</taxon>
    </lineage>
</organism>
<dbReference type="GO" id="GO:0046906">
    <property type="term" value="F:tetrapyrrole binding"/>
    <property type="evidence" value="ECO:0007669"/>
    <property type="project" value="TreeGrafter"/>
</dbReference>
<dbReference type="PANTHER" id="PTHR34800">
    <property type="entry name" value="TETRAPYRROLE-BINDING PROTEIN, CHLOROPLASTIC"/>
    <property type="match status" value="1"/>
</dbReference>
<dbReference type="Gene3D" id="1.10.10.1770">
    <property type="entry name" value="Gun4-like"/>
    <property type="match status" value="1"/>
</dbReference>
<reference evidence="2" key="1">
    <citation type="submission" date="2014-11" db="EMBL/GenBank/DDBJ databases">
        <authorList>
            <person name="Malar M.C."/>
            <person name="Sen D."/>
            <person name="Tripathy S."/>
        </authorList>
    </citation>
    <scope>NUCLEOTIDE SEQUENCE</scope>
    <source>
        <strain evidence="2">BDU141951</strain>
    </source>
</reference>
<dbReference type="InterPro" id="IPR008629">
    <property type="entry name" value="GUN4-like"/>
</dbReference>
<feature type="domain" description="GUN4-like" evidence="1">
    <location>
        <begin position="94"/>
        <end position="230"/>
    </location>
</feature>
<dbReference type="InterPro" id="IPR037215">
    <property type="entry name" value="GUN4-like_sf"/>
</dbReference>
<evidence type="ECO:0000313" key="2">
    <source>
        <dbReference type="EMBL" id="NEV67927.1"/>
    </source>
</evidence>
<dbReference type="CDD" id="cd16383">
    <property type="entry name" value="GUN4"/>
    <property type="match status" value="1"/>
</dbReference>